<keyword evidence="2" id="KW-1133">Transmembrane helix</keyword>
<dbReference type="OrthoDB" id="1449506at2"/>
<name>A0A1G8CF09_9FLAO</name>
<keyword evidence="2" id="KW-0472">Membrane</keyword>
<dbReference type="AlphaFoldDB" id="A0A1G8CF09"/>
<dbReference type="STRING" id="702745.SAMN05421818_10416"/>
<dbReference type="EMBL" id="FNDQ01000004">
    <property type="protein sequence ID" value="SDH44047.1"/>
    <property type="molecule type" value="Genomic_DNA"/>
</dbReference>
<accession>A0A1G8CF09</accession>
<evidence type="ECO:0000313" key="3">
    <source>
        <dbReference type="EMBL" id="SDH44047.1"/>
    </source>
</evidence>
<keyword evidence="2" id="KW-0812">Transmembrane</keyword>
<keyword evidence="4" id="KW-1185">Reference proteome</keyword>
<evidence type="ECO:0000256" key="2">
    <source>
        <dbReference type="SAM" id="Phobius"/>
    </source>
</evidence>
<feature type="transmembrane region" description="Helical" evidence="2">
    <location>
        <begin position="31"/>
        <end position="48"/>
    </location>
</feature>
<dbReference type="RefSeq" id="WP_090405984.1">
    <property type="nucleotide sequence ID" value="NZ_CP047050.1"/>
</dbReference>
<proteinExistence type="predicted"/>
<feature type="region of interest" description="Disordered" evidence="1">
    <location>
        <begin position="52"/>
        <end position="85"/>
    </location>
</feature>
<sequence length="85" mass="10087">MKKVKILLSIVTLFFMGWALVEQYEEHPKVWVQVIGVGLFFYSMMRLMQKTPSNTHNRQHPFEERDLNGEEIDESETLDKKEDAK</sequence>
<dbReference type="Proteomes" id="UP000243588">
    <property type="component" value="Unassembled WGS sequence"/>
</dbReference>
<evidence type="ECO:0000313" key="4">
    <source>
        <dbReference type="Proteomes" id="UP000243588"/>
    </source>
</evidence>
<organism evidence="3 4">
    <name type="scientific">Myroides phaeus</name>
    <dbReference type="NCBI Taxonomy" id="702745"/>
    <lineage>
        <taxon>Bacteria</taxon>
        <taxon>Pseudomonadati</taxon>
        <taxon>Bacteroidota</taxon>
        <taxon>Flavobacteriia</taxon>
        <taxon>Flavobacteriales</taxon>
        <taxon>Flavobacteriaceae</taxon>
        <taxon>Myroides</taxon>
    </lineage>
</organism>
<reference evidence="4" key="1">
    <citation type="submission" date="2016-10" db="EMBL/GenBank/DDBJ databases">
        <authorList>
            <person name="Varghese N."/>
            <person name="Submissions S."/>
        </authorList>
    </citation>
    <scope>NUCLEOTIDE SEQUENCE [LARGE SCALE GENOMIC DNA]</scope>
    <source>
        <strain evidence="4">DSM 23313</strain>
    </source>
</reference>
<protein>
    <submittedName>
        <fullName evidence="3">Uncharacterized protein</fullName>
    </submittedName>
</protein>
<gene>
    <name evidence="3" type="ORF">SAMN05421818_10416</name>
</gene>
<evidence type="ECO:0000256" key="1">
    <source>
        <dbReference type="SAM" id="MobiDB-lite"/>
    </source>
</evidence>